<name>A0A0M3IKA1_ASCLU</name>
<proteinExistence type="predicted"/>
<sequence>MNTSLNIVRVLMTSCNGVIRRFPLVIARLAISKLRANLSAPRNRVTPPSIATKAAK</sequence>
<protein>
    <submittedName>
        <fullName evidence="2">Secreted protein</fullName>
    </submittedName>
</protein>
<keyword evidence="1" id="KW-1185">Reference proteome</keyword>
<reference evidence="2" key="1">
    <citation type="submission" date="2017-02" db="UniProtKB">
        <authorList>
            <consortium name="WormBaseParasite"/>
        </authorList>
    </citation>
    <scope>IDENTIFICATION</scope>
</reference>
<accession>A0A0M3IKA1</accession>
<evidence type="ECO:0000313" key="1">
    <source>
        <dbReference type="Proteomes" id="UP000036681"/>
    </source>
</evidence>
<dbReference type="WBParaSite" id="ALUE_0001915901-mRNA-1">
    <property type="protein sequence ID" value="ALUE_0001915901-mRNA-1"/>
    <property type="gene ID" value="ALUE_0001915901"/>
</dbReference>
<organism evidence="1 2">
    <name type="scientific">Ascaris lumbricoides</name>
    <name type="common">Giant roundworm</name>
    <dbReference type="NCBI Taxonomy" id="6252"/>
    <lineage>
        <taxon>Eukaryota</taxon>
        <taxon>Metazoa</taxon>
        <taxon>Ecdysozoa</taxon>
        <taxon>Nematoda</taxon>
        <taxon>Chromadorea</taxon>
        <taxon>Rhabditida</taxon>
        <taxon>Spirurina</taxon>
        <taxon>Ascaridomorpha</taxon>
        <taxon>Ascaridoidea</taxon>
        <taxon>Ascarididae</taxon>
        <taxon>Ascaris</taxon>
    </lineage>
</organism>
<dbReference type="AlphaFoldDB" id="A0A0M3IKA1"/>
<dbReference type="Proteomes" id="UP000036681">
    <property type="component" value="Unplaced"/>
</dbReference>
<evidence type="ECO:0000313" key="2">
    <source>
        <dbReference type="WBParaSite" id="ALUE_0001915901-mRNA-1"/>
    </source>
</evidence>